<keyword evidence="9 17" id="KW-0460">Magnesium</keyword>
<keyword evidence="4" id="KW-0813">Transport</keyword>
<evidence type="ECO:0000256" key="7">
    <source>
        <dbReference type="ARBA" id="ARBA00022741"/>
    </source>
</evidence>
<keyword evidence="10 18" id="KW-1278">Translocase</keyword>
<dbReference type="InterPro" id="IPR059000">
    <property type="entry name" value="ATPase_P-type_domA"/>
</dbReference>
<evidence type="ECO:0000256" key="8">
    <source>
        <dbReference type="ARBA" id="ARBA00022840"/>
    </source>
</evidence>
<gene>
    <name evidence="22" type="ORF">PPRIM_AZ9-3.1.T0880009</name>
</gene>
<feature type="binding site" evidence="16">
    <location>
        <position position="616"/>
    </location>
    <ligand>
        <name>ATP</name>
        <dbReference type="ChEBI" id="CHEBI:30616"/>
    </ligand>
</feature>
<accession>A0A8S1NM25</accession>
<proteinExistence type="inferred from homology"/>
<feature type="domain" description="P-type ATPase N-terminal" evidence="20">
    <location>
        <begin position="79"/>
        <end position="124"/>
    </location>
</feature>
<feature type="binding site" evidence="16">
    <location>
        <position position="696"/>
    </location>
    <ligand>
        <name>ATP</name>
        <dbReference type="ChEBI" id="CHEBI:30616"/>
    </ligand>
</feature>
<feature type="binding site" evidence="17">
    <location>
        <position position="417"/>
    </location>
    <ligand>
        <name>Mg(2+)</name>
        <dbReference type="ChEBI" id="CHEBI:18420"/>
    </ligand>
</feature>
<evidence type="ECO:0000256" key="5">
    <source>
        <dbReference type="ARBA" id="ARBA00022692"/>
    </source>
</evidence>
<feature type="binding site" evidence="16">
    <location>
        <position position="778"/>
    </location>
    <ligand>
        <name>ATP</name>
        <dbReference type="ChEBI" id="CHEBI:30616"/>
    </ligand>
</feature>
<dbReference type="Proteomes" id="UP000688137">
    <property type="component" value="Unassembled WGS sequence"/>
</dbReference>
<feature type="binding site" evidence="16">
    <location>
        <position position="807"/>
    </location>
    <ligand>
        <name>ATP</name>
        <dbReference type="ChEBI" id="CHEBI:30616"/>
    </ligand>
</feature>
<feature type="transmembrane region" description="Helical" evidence="18">
    <location>
        <begin position="128"/>
        <end position="147"/>
    </location>
</feature>
<dbReference type="GO" id="GO:0045332">
    <property type="term" value="P:phospholipid translocation"/>
    <property type="evidence" value="ECO:0007669"/>
    <property type="project" value="TreeGrafter"/>
</dbReference>
<comment type="catalytic activity">
    <reaction evidence="14 18">
        <text>ATP + H2O + phospholipidSide 1 = ADP + phosphate + phospholipidSide 2.</text>
        <dbReference type="EC" id="7.6.2.1"/>
    </reaction>
</comment>
<dbReference type="SFLD" id="SFLDG00002">
    <property type="entry name" value="C1.7:_P-type_atpase_like"/>
    <property type="match status" value="1"/>
</dbReference>
<feature type="transmembrane region" description="Helical" evidence="18">
    <location>
        <begin position="865"/>
        <end position="887"/>
    </location>
</feature>
<evidence type="ECO:0000256" key="11">
    <source>
        <dbReference type="ARBA" id="ARBA00022989"/>
    </source>
</evidence>
<evidence type="ECO:0000256" key="15">
    <source>
        <dbReference type="PIRSR" id="PIRSR606539-1"/>
    </source>
</evidence>
<dbReference type="Pfam" id="PF16209">
    <property type="entry name" value="PhoLip_ATPase_N"/>
    <property type="match status" value="1"/>
</dbReference>
<feature type="binding site" evidence="16">
    <location>
        <position position="585"/>
    </location>
    <ligand>
        <name>ATP</name>
        <dbReference type="ChEBI" id="CHEBI:30616"/>
    </ligand>
</feature>
<keyword evidence="7 16" id="KW-0547">Nucleotide-binding</keyword>
<keyword evidence="23" id="KW-1185">Reference proteome</keyword>
<feature type="binding site" evidence="16">
    <location>
        <position position="418"/>
    </location>
    <ligand>
        <name>ATP</name>
        <dbReference type="ChEBI" id="CHEBI:30616"/>
    </ligand>
</feature>
<dbReference type="GO" id="GO:0005802">
    <property type="term" value="C:trans-Golgi network"/>
    <property type="evidence" value="ECO:0007669"/>
    <property type="project" value="TreeGrafter"/>
</dbReference>
<dbReference type="PANTHER" id="PTHR24092">
    <property type="entry name" value="PROBABLE PHOSPHOLIPID-TRANSPORTING ATPASE"/>
    <property type="match status" value="1"/>
</dbReference>
<protein>
    <recommendedName>
        <fullName evidence="18">Phospholipid-transporting ATPase</fullName>
        <ecNumber evidence="18">7.6.2.1</ecNumber>
    </recommendedName>
</protein>
<evidence type="ECO:0000259" key="19">
    <source>
        <dbReference type="Pfam" id="PF00122"/>
    </source>
</evidence>
<keyword evidence="6 17" id="KW-0479">Metal-binding</keyword>
<dbReference type="GO" id="GO:0140326">
    <property type="term" value="F:ATPase-coupled intramembrane lipid transporter activity"/>
    <property type="evidence" value="ECO:0007669"/>
    <property type="project" value="UniProtKB-EC"/>
</dbReference>
<dbReference type="Pfam" id="PF13246">
    <property type="entry name" value="Cation_ATPase"/>
    <property type="match status" value="1"/>
</dbReference>
<evidence type="ECO:0000256" key="16">
    <source>
        <dbReference type="PIRSR" id="PIRSR606539-2"/>
    </source>
</evidence>
<dbReference type="InterPro" id="IPR018303">
    <property type="entry name" value="ATPase_P-typ_P_site"/>
</dbReference>
<dbReference type="GO" id="GO:0006890">
    <property type="term" value="P:retrograde vesicle-mediated transport, Golgi to endoplasmic reticulum"/>
    <property type="evidence" value="ECO:0007669"/>
    <property type="project" value="TreeGrafter"/>
</dbReference>
<feature type="binding site" evidence="16">
    <location>
        <position position="784"/>
    </location>
    <ligand>
        <name>ATP</name>
        <dbReference type="ChEBI" id="CHEBI:30616"/>
    </ligand>
</feature>
<keyword evidence="12" id="KW-0445">Lipid transport</keyword>
<keyword evidence="8 16" id="KW-0067">ATP-binding</keyword>
<dbReference type="PROSITE" id="PS00154">
    <property type="entry name" value="ATPASE_E1_E2"/>
    <property type="match status" value="1"/>
</dbReference>
<comment type="similarity">
    <text evidence="3 18">Belongs to the cation transport ATPase (P-type) (TC 3.A.3) family. Type IV subfamily.</text>
</comment>
<dbReference type="FunFam" id="3.40.1110.10:FF:000180">
    <property type="entry name" value="Phospholipid-transporting ATPase"/>
    <property type="match status" value="1"/>
</dbReference>
<dbReference type="InterPro" id="IPR032630">
    <property type="entry name" value="P_typ_ATPase_c"/>
</dbReference>
<feature type="binding site" evidence="16">
    <location>
        <position position="697"/>
    </location>
    <ligand>
        <name>ATP</name>
        <dbReference type="ChEBI" id="CHEBI:30616"/>
    </ligand>
</feature>
<evidence type="ECO:0000256" key="4">
    <source>
        <dbReference type="ARBA" id="ARBA00022448"/>
    </source>
</evidence>
<evidence type="ECO:0000259" key="20">
    <source>
        <dbReference type="Pfam" id="PF16209"/>
    </source>
</evidence>
<evidence type="ECO:0000256" key="2">
    <source>
        <dbReference type="ARBA" id="ARBA00004127"/>
    </source>
</evidence>
<dbReference type="GO" id="GO:0016887">
    <property type="term" value="F:ATP hydrolysis activity"/>
    <property type="evidence" value="ECO:0007669"/>
    <property type="project" value="InterPro"/>
</dbReference>
<evidence type="ECO:0000256" key="17">
    <source>
        <dbReference type="PIRSR" id="PIRSR606539-3"/>
    </source>
</evidence>
<dbReference type="Pfam" id="PF16212">
    <property type="entry name" value="PhoLip_ATPase_C"/>
    <property type="match status" value="1"/>
</dbReference>
<evidence type="ECO:0000256" key="9">
    <source>
        <dbReference type="ARBA" id="ARBA00022842"/>
    </source>
</evidence>
<feature type="binding site" evidence="16">
    <location>
        <position position="808"/>
    </location>
    <ligand>
        <name>ATP</name>
        <dbReference type="ChEBI" id="CHEBI:30616"/>
    </ligand>
</feature>
<dbReference type="GO" id="GO:0005886">
    <property type="term" value="C:plasma membrane"/>
    <property type="evidence" value="ECO:0007669"/>
    <property type="project" value="TreeGrafter"/>
</dbReference>
<dbReference type="NCBIfam" id="TIGR01652">
    <property type="entry name" value="ATPase-Plipid"/>
    <property type="match status" value="1"/>
</dbReference>
<feature type="domain" description="P-type ATPase A" evidence="19">
    <location>
        <begin position="167"/>
        <end position="305"/>
    </location>
</feature>
<feature type="transmembrane region" description="Helical" evidence="18">
    <location>
        <begin position="329"/>
        <end position="348"/>
    </location>
</feature>
<dbReference type="GO" id="GO:0006897">
    <property type="term" value="P:endocytosis"/>
    <property type="evidence" value="ECO:0007669"/>
    <property type="project" value="TreeGrafter"/>
</dbReference>
<dbReference type="InterPro" id="IPR044492">
    <property type="entry name" value="P_typ_ATPase_HD_dom"/>
</dbReference>
<feature type="binding site" evidence="16">
    <location>
        <position position="519"/>
    </location>
    <ligand>
        <name>ATP</name>
        <dbReference type="ChEBI" id="CHEBI:30616"/>
    </ligand>
</feature>
<dbReference type="AlphaFoldDB" id="A0A8S1NM25"/>
<evidence type="ECO:0000256" key="13">
    <source>
        <dbReference type="ARBA" id="ARBA00023136"/>
    </source>
</evidence>
<dbReference type="InterPro" id="IPR001757">
    <property type="entry name" value="P_typ_ATPase"/>
</dbReference>
<feature type="transmembrane region" description="Helical" evidence="18">
    <location>
        <begin position="1030"/>
        <end position="1052"/>
    </location>
</feature>
<reference evidence="22" key="1">
    <citation type="submission" date="2021-01" db="EMBL/GenBank/DDBJ databases">
        <authorList>
            <consortium name="Genoscope - CEA"/>
            <person name="William W."/>
        </authorList>
    </citation>
    <scope>NUCLEOTIDE SEQUENCE</scope>
</reference>
<feature type="binding site" evidence="16">
    <location>
        <position position="698"/>
    </location>
    <ligand>
        <name>ATP</name>
        <dbReference type="ChEBI" id="CHEBI:30616"/>
    </ligand>
</feature>
<keyword evidence="13 18" id="KW-0472">Membrane</keyword>
<evidence type="ECO:0000256" key="14">
    <source>
        <dbReference type="ARBA" id="ARBA00034036"/>
    </source>
</evidence>
<feature type="binding site" evidence="17">
    <location>
        <position position="804"/>
    </location>
    <ligand>
        <name>Mg(2+)</name>
        <dbReference type="ChEBI" id="CHEBI:18420"/>
    </ligand>
</feature>
<feature type="transmembrane region" description="Helical" evidence="18">
    <location>
        <begin position="893"/>
        <end position="913"/>
    </location>
</feature>
<dbReference type="SFLD" id="SFLDF00027">
    <property type="entry name" value="p-type_atpase"/>
    <property type="match status" value="1"/>
</dbReference>
<organism evidence="22 23">
    <name type="scientific">Paramecium primaurelia</name>
    <dbReference type="NCBI Taxonomy" id="5886"/>
    <lineage>
        <taxon>Eukaryota</taxon>
        <taxon>Sar</taxon>
        <taxon>Alveolata</taxon>
        <taxon>Ciliophora</taxon>
        <taxon>Intramacronucleata</taxon>
        <taxon>Oligohymenophorea</taxon>
        <taxon>Peniculida</taxon>
        <taxon>Parameciidae</taxon>
        <taxon>Paramecium</taxon>
    </lineage>
</organism>
<dbReference type="GO" id="GO:0005768">
    <property type="term" value="C:endosome"/>
    <property type="evidence" value="ECO:0007669"/>
    <property type="project" value="TreeGrafter"/>
</dbReference>
<dbReference type="EC" id="7.6.2.1" evidence="18"/>
<dbReference type="PANTHER" id="PTHR24092:SF5">
    <property type="entry name" value="PHOSPHOLIPID-TRANSPORTING ATPASE"/>
    <property type="match status" value="1"/>
</dbReference>
<comment type="cofactor">
    <cofactor evidence="1 17">
        <name>Mg(2+)</name>
        <dbReference type="ChEBI" id="CHEBI:18420"/>
    </cofactor>
</comment>
<feature type="binding site" evidence="17">
    <location>
        <position position="808"/>
    </location>
    <ligand>
        <name>Mg(2+)</name>
        <dbReference type="ChEBI" id="CHEBI:18420"/>
    </ligand>
</feature>
<evidence type="ECO:0000256" key="10">
    <source>
        <dbReference type="ARBA" id="ARBA00022967"/>
    </source>
</evidence>
<evidence type="ECO:0000313" key="22">
    <source>
        <dbReference type="EMBL" id="CAD8091321.1"/>
    </source>
</evidence>
<dbReference type="OMA" id="VIEVHAN"/>
<evidence type="ECO:0000259" key="21">
    <source>
        <dbReference type="Pfam" id="PF16212"/>
    </source>
</evidence>
<comment type="subcellular location">
    <subcellularLocation>
        <location evidence="2">Endomembrane system</location>
        <topology evidence="2">Multi-pass membrane protein</topology>
    </subcellularLocation>
    <subcellularLocation>
        <location evidence="18">Membrane</location>
        <topology evidence="18">Multi-pass membrane protein</topology>
    </subcellularLocation>
</comment>
<keyword evidence="5 18" id="KW-0812">Transmembrane</keyword>
<feature type="binding site" evidence="17">
    <location>
        <position position="419"/>
    </location>
    <ligand>
        <name>Mg(2+)</name>
        <dbReference type="ChEBI" id="CHEBI:18420"/>
    </ligand>
</feature>
<comment type="caution">
    <text evidence="22">The sequence shown here is derived from an EMBL/GenBank/DDBJ whole genome shotgun (WGS) entry which is preliminary data.</text>
</comment>
<dbReference type="GO" id="GO:0000287">
    <property type="term" value="F:magnesium ion binding"/>
    <property type="evidence" value="ECO:0007669"/>
    <property type="project" value="UniProtKB-UniRule"/>
</dbReference>
<feature type="binding site" evidence="16">
    <location>
        <position position="419"/>
    </location>
    <ligand>
        <name>ATP</name>
        <dbReference type="ChEBI" id="CHEBI:30616"/>
    </ligand>
</feature>
<dbReference type="NCBIfam" id="TIGR01494">
    <property type="entry name" value="ATPase_P-type"/>
    <property type="match status" value="2"/>
</dbReference>
<evidence type="ECO:0000313" key="23">
    <source>
        <dbReference type="Proteomes" id="UP000688137"/>
    </source>
</evidence>
<evidence type="ECO:0000256" key="6">
    <source>
        <dbReference type="ARBA" id="ARBA00022723"/>
    </source>
</evidence>
<evidence type="ECO:0000256" key="1">
    <source>
        <dbReference type="ARBA" id="ARBA00001946"/>
    </source>
</evidence>
<feature type="transmembrane region" description="Helical" evidence="18">
    <location>
        <begin position="969"/>
        <end position="990"/>
    </location>
</feature>
<dbReference type="InterPro" id="IPR032631">
    <property type="entry name" value="P-type_ATPase_N"/>
</dbReference>
<feature type="domain" description="P-type ATPase C-terminal" evidence="21">
    <location>
        <begin position="830"/>
        <end position="1057"/>
    </location>
</feature>
<feature type="transmembrane region" description="Helical" evidence="18">
    <location>
        <begin position="997"/>
        <end position="1018"/>
    </location>
</feature>
<feature type="transmembrane region" description="Helical" evidence="18">
    <location>
        <begin position="104"/>
        <end position="122"/>
    </location>
</feature>
<feature type="transmembrane region" description="Helical" evidence="18">
    <location>
        <begin position="354"/>
        <end position="373"/>
    </location>
</feature>
<feature type="active site" description="4-aspartylphosphate intermediate" evidence="15">
    <location>
        <position position="417"/>
    </location>
</feature>
<evidence type="ECO:0000256" key="3">
    <source>
        <dbReference type="ARBA" id="ARBA00008109"/>
    </source>
</evidence>
<dbReference type="Pfam" id="PF00122">
    <property type="entry name" value="E1-E2_ATPase"/>
    <property type="match status" value="1"/>
</dbReference>
<sequence length="1071" mass="122313">MEFELAGTNQKAVQGWRFDNNGQEPLKQQLIEPQEPQIQTQGFFEKIKNQFNDLLKPPDKEVEQRIIYLDGKVYPQNNMPNIVKNQKYNILSFVPMVLYQQFKYFFNLIFLLITLSQFVPLLKVGFLFSYVAPLAFVLILTLLKEAYDDFQRYKRDKEANSQEYTQIGKDKTIQLQSWQLKVGDIIEVHANQRIPADLILLHTNDVTGTVFIRTDQLDGETDWKLRKAIRHTQNYGQNKNLTTLNASITCEPPKLDIYDFKGLFKLEVGGGEGQREALSLDNTLWCNTFLASGKIQAVVVYTGKECRSALNSREPRTKMGRLDDELNQLAKLLCVLLVCTAFTIVLSSGFQNEWLLQLFRHVLLLSSIIPISLRVNLDFSKLYFSYCISNDKDIEGSIARNSTIPEELGRISYVLTDKTGTLTQNTMIFKKLSLERMSFSVETLGLLRKMIKKHCSNSKYPMEDILKKYQESGGKKIKPFKRNKDQIVRDLISALSLCHNVTPVEEEGQRTFQASSPDEIALVNFAEDVGFKLVNRQLTEINIQNAGGTPETYKILYEFPFTSERKRMGIILQMQGQKGAIFYLKGADSVMKQKVPEVQRGFLMDECESLSREGLRTLVITQKYLTEDDLRNFTTEYEKAKNQMEDREARCSKVLDFYENDMELLGLTGVEDMLQEDIYATLESLKNAGIQIWMLTGDKVETAQCIAISTGLKSPTQEMFVIKDIEDSLILQNELNQFALKNNSVLVIDGQSLKVALEFQHTAFFHVACNAPAVVCCRCSPTQKAQVTELIKEHTQKTVLSIGDGGNDVAMIQAADVGVGIVGKEGKQAALASDFSILKFKHLAVLLLWHGRLAYKRTSVMAQFVMHRGLVIASIQTIFSIVFYFVAIPIYNGWLMLGYATVYTMFPVFCLIFDQDVTKEKALEYTELYKALLKGRELTVKTFLLWLFKSIYQAAVIMVYSFAVFQNTFLDLVTVTFSSLIVAELLNVFTEVNNFRFVMFVAELFTLVVYAGSIIFLQSYINLADIDQKFIINVLILVTISWLPLHIMKLILRKWDPSESDKIMQKIRIRK</sequence>
<dbReference type="InterPro" id="IPR006539">
    <property type="entry name" value="P-type_ATPase_IV"/>
</dbReference>
<evidence type="ECO:0000256" key="18">
    <source>
        <dbReference type="RuleBase" id="RU362033"/>
    </source>
</evidence>
<name>A0A8S1NM25_PARPR</name>
<dbReference type="FunFam" id="3.40.50.1000:FF:000009">
    <property type="entry name" value="Phospholipid-transporting ATPase"/>
    <property type="match status" value="1"/>
</dbReference>
<keyword evidence="11 18" id="KW-1133">Transmembrane helix</keyword>
<dbReference type="EMBL" id="CAJJDM010000091">
    <property type="protein sequence ID" value="CAD8091321.1"/>
    <property type="molecule type" value="Genomic_DNA"/>
</dbReference>
<evidence type="ECO:0000256" key="12">
    <source>
        <dbReference type="ARBA" id="ARBA00023055"/>
    </source>
</evidence>
<feature type="binding site" evidence="16">
    <location>
        <position position="417"/>
    </location>
    <ligand>
        <name>ATP</name>
        <dbReference type="ChEBI" id="CHEBI:30616"/>
    </ligand>
</feature>
<feature type="binding site" evidence="16">
    <location>
        <position position="561"/>
    </location>
    <ligand>
        <name>ATP</name>
        <dbReference type="ChEBI" id="CHEBI:30616"/>
    </ligand>
</feature>
<feature type="transmembrane region" description="Helical" evidence="18">
    <location>
        <begin position="943"/>
        <end position="963"/>
    </location>
</feature>
<dbReference type="GO" id="GO:0005524">
    <property type="term" value="F:ATP binding"/>
    <property type="evidence" value="ECO:0007669"/>
    <property type="project" value="UniProtKB-UniRule"/>
</dbReference>
<dbReference type="SFLD" id="SFLDS00003">
    <property type="entry name" value="Haloacid_Dehalogenase"/>
    <property type="match status" value="1"/>
</dbReference>